<sequence>MLALAIVLISLALAFYTLGVWAERRSGELRWWHVAAFAAGLAADISGTAVMSVIAGSGGPSGVDQNSVLTQTMAITGLLALILMALHLVWAVVTMLRNRPDEKRAFHRFSIVVWAIWLVPYFTGMAAAMA</sequence>
<evidence type="ECO:0000313" key="3">
    <source>
        <dbReference type="Proteomes" id="UP000238164"/>
    </source>
</evidence>
<protein>
    <recommendedName>
        <fullName evidence="4">TIGR03987 family protein</fullName>
    </recommendedName>
</protein>
<dbReference type="Proteomes" id="UP000238164">
    <property type="component" value="Chromosome 1"/>
</dbReference>
<evidence type="ECO:0008006" key="4">
    <source>
        <dbReference type="Google" id="ProtNLM"/>
    </source>
</evidence>
<evidence type="ECO:0000313" key="2">
    <source>
        <dbReference type="EMBL" id="SPD88448.1"/>
    </source>
</evidence>
<dbReference type="RefSeq" id="WP_105186956.1">
    <property type="nucleotide sequence ID" value="NZ_BAAAGO010000001.1"/>
</dbReference>
<keyword evidence="1" id="KW-0812">Transmembrane</keyword>
<keyword evidence="1" id="KW-1133">Transmembrane helix</keyword>
<proteinExistence type="predicted"/>
<feature type="transmembrane region" description="Helical" evidence="1">
    <location>
        <begin position="105"/>
        <end position="128"/>
    </location>
</feature>
<reference evidence="2 3" key="1">
    <citation type="submission" date="2018-02" db="EMBL/GenBank/DDBJ databases">
        <authorList>
            <person name="Cohen D.B."/>
            <person name="Kent A.D."/>
        </authorList>
    </citation>
    <scope>NUCLEOTIDE SEQUENCE [LARGE SCALE GENOMIC DNA]</scope>
    <source>
        <strain evidence="2">1</strain>
    </source>
</reference>
<keyword evidence="3" id="KW-1185">Reference proteome</keyword>
<dbReference type="KEGG" id="mgg:MPLG2_3418"/>
<keyword evidence="1" id="KW-0472">Membrane</keyword>
<dbReference type="AlphaFoldDB" id="A0A2N9JLL5"/>
<accession>A0A2N9JLL5</accession>
<dbReference type="InterPro" id="IPR023813">
    <property type="entry name" value="HsmA-like"/>
</dbReference>
<dbReference type="EMBL" id="LT985188">
    <property type="protein sequence ID" value="SPD88448.1"/>
    <property type="molecule type" value="Genomic_DNA"/>
</dbReference>
<feature type="transmembrane region" description="Helical" evidence="1">
    <location>
        <begin position="32"/>
        <end position="56"/>
    </location>
</feature>
<evidence type="ECO:0000256" key="1">
    <source>
        <dbReference type="SAM" id="Phobius"/>
    </source>
</evidence>
<feature type="transmembrane region" description="Helical" evidence="1">
    <location>
        <begin position="68"/>
        <end position="93"/>
    </location>
</feature>
<dbReference type="OrthoDB" id="5396526at2"/>
<organism evidence="2 3">
    <name type="scientific">Micropruina glycogenica</name>
    <dbReference type="NCBI Taxonomy" id="75385"/>
    <lineage>
        <taxon>Bacteria</taxon>
        <taxon>Bacillati</taxon>
        <taxon>Actinomycetota</taxon>
        <taxon>Actinomycetes</taxon>
        <taxon>Propionibacteriales</taxon>
        <taxon>Nocardioidaceae</taxon>
        <taxon>Micropruina</taxon>
    </lineage>
</organism>
<name>A0A2N9JLL5_9ACTN</name>
<dbReference type="NCBIfam" id="TIGR03987">
    <property type="entry name" value="HsmA family protein"/>
    <property type="match status" value="1"/>
</dbReference>
<gene>
    <name evidence="2" type="ORF">MPLG2_3418</name>
</gene>